<keyword evidence="1" id="KW-1133">Transmembrane helix</keyword>
<gene>
    <name evidence="2" type="ORF">UFOPK3773_01230</name>
</gene>
<accession>A0A6J7JYH6</accession>
<dbReference type="Gene3D" id="3.30.565.10">
    <property type="entry name" value="Histidine kinase-like ATPase, C-terminal domain"/>
    <property type="match status" value="1"/>
</dbReference>
<feature type="transmembrane region" description="Helical" evidence="1">
    <location>
        <begin position="73"/>
        <end position="96"/>
    </location>
</feature>
<sequence>MRLTLDDVVRPLSRQLESQGQAWVEPVGPDVDYRVRWWPTVKGAADPARIHPVLVLAMMELVVFASVPRYGPLVVATTAASALVVLLPLLWLFRVVGTRLTRHAPAALKALAFAVALVLPGIAFGRFNWLYEAWTTVSTPFPLAAPVYTVLFGVILALADSALRQARMLEEELKETTADMRWALARAREEHRQHRLALAHAVHGPIQATLSAAVLQLDAAMRDGTADEAMVADVQARVMACVTTLDLRFSQPDDLPELLDKLRTTWHGVTSVTLDVQELVEAVAERDAQALRCVNDLLPELVFNAIKHGRARHVRATLRMQSREALELVVRDDGVPEGSGGAGGMGTRLLGVCSIEWSRERRADECVVRAVLPVLPVPSVLTDQAASLRESEGFAVTEPHFE</sequence>
<keyword evidence="1" id="KW-0472">Membrane</keyword>
<keyword evidence="1" id="KW-0812">Transmembrane</keyword>
<evidence type="ECO:0000256" key="1">
    <source>
        <dbReference type="SAM" id="Phobius"/>
    </source>
</evidence>
<feature type="transmembrane region" description="Helical" evidence="1">
    <location>
        <begin position="108"/>
        <end position="129"/>
    </location>
</feature>
<protein>
    <submittedName>
        <fullName evidence="2">Unannotated protein</fullName>
    </submittedName>
</protein>
<organism evidence="2">
    <name type="scientific">freshwater metagenome</name>
    <dbReference type="NCBI Taxonomy" id="449393"/>
    <lineage>
        <taxon>unclassified sequences</taxon>
        <taxon>metagenomes</taxon>
        <taxon>ecological metagenomes</taxon>
    </lineage>
</organism>
<evidence type="ECO:0000313" key="2">
    <source>
        <dbReference type="EMBL" id="CAB4947749.1"/>
    </source>
</evidence>
<dbReference type="InterPro" id="IPR036890">
    <property type="entry name" value="HATPase_C_sf"/>
</dbReference>
<proteinExistence type="predicted"/>
<name>A0A6J7JYH6_9ZZZZ</name>
<feature type="transmembrane region" description="Helical" evidence="1">
    <location>
        <begin position="50"/>
        <end position="67"/>
    </location>
</feature>
<reference evidence="2" key="1">
    <citation type="submission" date="2020-05" db="EMBL/GenBank/DDBJ databases">
        <authorList>
            <person name="Chiriac C."/>
            <person name="Salcher M."/>
            <person name="Ghai R."/>
            <person name="Kavagutti S V."/>
        </authorList>
    </citation>
    <scope>NUCLEOTIDE SEQUENCE</scope>
</reference>
<dbReference type="SUPFAM" id="SSF55874">
    <property type="entry name" value="ATPase domain of HSP90 chaperone/DNA topoisomerase II/histidine kinase"/>
    <property type="match status" value="1"/>
</dbReference>
<dbReference type="EMBL" id="CAFBNF010000137">
    <property type="protein sequence ID" value="CAB4947749.1"/>
    <property type="molecule type" value="Genomic_DNA"/>
</dbReference>
<dbReference type="AlphaFoldDB" id="A0A6J7JYH6"/>
<feature type="transmembrane region" description="Helical" evidence="1">
    <location>
        <begin position="141"/>
        <end position="159"/>
    </location>
</feature>